<organism evidence="3 4">
    <name type="scientific">Tetracentron sinense</name>
    <name type="common">Spur-leaf</name>
    <dbReference type="NCBI Taxonomy" id="13715"/>
    <lineage>
        <taxon>Eukaryota</taxon>
        <taxon>Viridiplantae</taxon>
        <taxon>Streptophyta</taxon>
        <taxon>Embryophyta</taxon>
        <taxon>Tracheophyta</taxon>
        <taxon>Spermatophyta</taxon>
        <taxon>Magnoliopsida</taxon>
        <taxon>Trochodendrales</taxon>
        <taxon>Trochodendraceae</taxon>
        <taxon>Tetracentron</taxon>
    </lineage>
</organism>
<name>A0A835CYY3_TETSI</name>
<proteinExistence type="inferred from homology"/>
<comment type="similarity">
    <text evidence="1">Belongs to the peptidase C14B family.</text>
</comment>
<dbReference type="AlphaFoldDB" id="A0A835CYY3"/>
<feature type="domain" description="Peptidase C14 caspase" evidence="2">
    <location>
        <begin position="84"/>
        <end position="354"/>
    </location>
</feature>
<dbReference type="EMBL" id="JABCRI010000024">
    <property type="protein sequence ID" value="KAF8377320.1"/>
    <property type="molecule type" value="Genomic_DNA"/>
</dbReference>
<dbReference type="PANTHER" id="PTHR48104:SF17">
    <property type="entry name" value="METACASPASE-3"/>
    <property type="match status" value="1"/>
</dbReference>
<dbReference type="Gene3D" id="3.40.50.12660">
    <property type="match status" value="1"/>
</dbReference>
<dbReference type="InterPro" id="IPR050452">
    <property type="entry name" value="Metacaspase"/>
</dbReference>
<dbReference type="OrthoDB" id="3223806at2759"/>
<dbReference type="SUPFAM" id="SSF52129">
    <property type="entry name" value="Caspase-like"/>
    <property type="match status" value="1"/>
</dbReference>
<evidence type="ECO:0000313" key="3">
    <source>
        <dbReference type="EMBL" id="KAF8377320.1"/>
    </source>
</evidence>
<dbReference type="Pfam" id="PF00656">
    <property type="entry name" value="Peptidase_C14"/>
    <property type="match status" value="1"/>
</dbReference>
<dbReference type="GO" id="GO:0006508">
    <property type="term" value="P:proteolysis"/>
    <property type="evidence" value="ECO:0007669"/>
    <property type="project" value="InterPro"/>
</dbReference>
<protein>
    <recommendedName>
        <fullName evidence="2">Peptidase C14 caspase domain-containing protein</fullName>
    </recommendedName>
</protein>
<dbReference type="PANTHER" id="PTHR48104">
    <property type="entry name" value="METACASPASE-4"/>
    <property type="match status" value="1"/>
</dbReference>
<keyword evidence="4" id="KW-1185">Reference proteome</keyword>
<dbReference type="InterPro" id="IPR011600">
    <property type="entry name" value="Pept_C14_caspase"/>
</dbReference>
<dbReference type="InterPro" id="IPR029030">
    <property type="entry name" value="Caspase-like_dom_sf"/>
</dbReference>
<dbReference type="GO" id="GO:0005737">
    <property type="term" value="C:cytoplasm"/>
    <property type="evidence" value="ECO:0007669"/>
    <property type="project" value="TreeGrafter"/>
</dbReference>
<reference evidence="3 4" key="1">
    <citation type="submission" date="2020-04" db="EMBL/GenBank/DDBJ databases">
        <title>Plant Genome Project.</title>
        <authorList>
            <person name="Zhang R.-G."/>
        </authorList>
    </citation>
    <scope>NUCLEOTIDE SEQUENCE [LARGE SCALE GENOMIC DNA]</scope>
    <source>
        <strain evidence="3">YNK0</strain>
        <tissue evidence="3">Leaf</tissue>
    </source>
</reference>
<accession>A0A835CYY3</accession>
<comment type="caution">
    <text evidence="3">The sequence shown here is derived from an EMBL/GenBank/DDBJ whole genome shotgun (WGS) entry which is preliminary data.</text>
</comment>
<evidence type="ECO:0000256" key="1">
    <source>
        <dbReference type="ARBA" id="ARBA00009005"/>
    </source>
</evidence>
<evidence type="ECO:0000313" key="4">
    <source>
        <dbReference type="Proteomes" id="UP000655225"/>
    </source>
</evidence>
<dbReference type="OMA" id="SEHWSSS"/>
<sequence>MAGSKEKCLSCGEQQRVSPEDRCNACQTVTQAPPNEVFGRTQGQVPRLEIRNLIRGFLRRKINQLTSSVNNYTASMLPYRSQGRKRALLCGVSYKGNIWELHGTINDVHCMRYFLVEKLGFPDDSILILTEEETDPTKTPTKRNIQKALKWLVEGCKSGDSLVFHYSGHGIQKRNLTGDELDGYDESLCPVDYVTEGVILDDEINETIVQPLTQGVHLHAIIDACHSGTALDLPFVYKINRRGKFEWESHEPKSGANKGTSGGLAISFSACEDDQTSNDTDALSEDSAMTGVMTYCFIEVLLKEPELTYGQLLKAMRRAIRKANSIIGFGITSPLLRRLLCTRFSQEPILSSSTKFDIDSKQFLL</sequence>
<gene>
    <name evidence="3" type="ORF">HHK36_030695</name>
</gene>
<evidence type="ECO:0000259" key="2">
    <source>
        <dbReference type="Pfam" id="PF00656"/>
    </source>
</evidence>
<dbReference type="Proteomes" id="UP000655225">
    <property type="component" value="Unassembled WGS sequence"/>
</dbReference>
<dbReference type="GO" id="GO:0004197">
    <property type="term" value="F:cysteine-type endopeptidase activity"/>
    <property type="evidence" value="ECO:0007669"/>
    <property type="project" value="InterPro"/>
</dbReference>